<organism evidence="2 3">
    <name type="scientific">Clostridium thermobutyricum DSM 4928</name>
    <dbReference type="NCBI Taxonomy" id="1121339"/>
    <lineage>
        <taxon>Bacteria</taxon>
        <taxon>Bacillati</taxon>
        <taxon>Bacillota</taxon>
        <taxon>Clostridia</taxon>
        <taxon>Eubacteriales</taxon>
        <taxon>Clostridiaceae</taxon>
        <taxon>Clostridium</taxon>
    </lineage>
</organism>
<reference evidence="2 3" key="1">
    <citation type="submission" date="2016-02" db="EMBL/GenBank/DDBJ databases">
        <title>Genome sequence of Clostridium thermobutyricum DSM 4928.</title>
        <authorList>
            <person name="Poehlein A."/>
            <person name="Daniel R."/>
        </authorList>
    </citation>
    <scope>NUCLEOTIDE SEQUENCE [LARGE SCALE GENOMIC DNA]</scope>
    <source>
        <strain evidence="2 3">DSM 4928</strain>
    </source>
</reference>
<dbReference type="OrthoDB" id="1937833at2"/>
<gene>
    <name evidence="2" type="ORF">CLTHE_14140</name>
</gene>
<sequence>MLDKKCRITFYPEYDEKIKRTKEDMILEDLICTNIMQRGVGNINPMKMSRCIIELERIKGVTKKGGDRKSKEDNPPLKTQEEFAQEIGISQKHLQSLKRLTSLIPELQDMIEDGELTATMGVKVADKDNLNVANQKELCGI</sequence>
<dbReference type="Gene3D" id="1.10.10.2830">
    <property type="match status" value="1"/>
</dbReference>
<dbReference type="SUPFAM" id="SSF109709">
    <property type="entry name" value="KorB DNA-binding domain-like"/>
    <property type="match status" value="1"/>
</dbReference>
<proteinExistence type="predicted"/>
<dbReference type="RefSeq" id="WP_143324038.1">
    <property type="nucleotide sequence ID" value="NZ_LTAY01000037.1"/>
</dbReference>
<comment type="caution">
    <text evidence="2">The sequence shown here is derived from an EMBL/GenBank/DDBJ whole genome shotgun (WGS) entry which is preliminary data.</text>
</comment>
<dbReference type="Pfam" id="PF17762">
    <property type="entry name" value="HTH_ParB"/>
    <property type="match status" value="1"/>
</dbReference>
<dbReference type="AlphaFoldDB" id="A0A1V4SV13"/>
<evidence type="ECO:0000313" key="3">
    <source>
        <dbReference type="Proteomes" id="UP000191448"/>
    </source>
</evidence>
<evidence type="ECO:0000259" key="1">
    <source>
        <dbReference type="Pfam" id="PF17762"/>
    </source>
</evidence>
<name>A0A1V4SV13_9CLOT</name>
<evidence type="ECO:0000313" key="2">
    <source>
        <dbReference type="EMBL" id="OPX47843.1"/>
    </source>
</evidence>
<feature type="domain" description="ParB/Spo0J HTH" evidence="1">
    <location>
        <begin position="79"/>
        <end position="121"/>
    </location>
</feature>
<dbReference type="Proteomes" id="UP000191448">
    <property type="component" value="Unassembled WGS sequence"/>
</dbReference>
<dbReference type="EMBL" id="LTAY01000037">
    <property type="protein sequence ID" value="OPX47843.1"/>
    <property type="molecule type" value="Genomic_DNA"/>
</dbReference>
<dbReference type="InterPro" id="IPR041468">
    <property type="entry name" value="HTH_ParB/Spo0J"/>
</dbReference>
<accession>A0A1V4SV13</accession>
<protein>
    <recommendedName>
        <fullName evidence="1">ParB/Spo0J HTH domain-containing protein</fullName>
    </recommendedName>
</protein>